<dbReference type="InterPro" id="IPR009057">
    <property type="entry name" value="Homeodomain-like_sf"/>
</dbReference>
<keyword evidence="5" id="KW-0233">DNA recombination</keyword>
<dbReference type="Gene3D" id="1.10.10.60">
    <property type="entry name" value="Homeodomain-like"/>
    <property type="match status" value="1"/>
</dbReference>
<keyword evidence="3" id="KW-0230">DNA invertase</keyword>
<dbReference type="PROSITE" id="PS00397">
    <property type="entry name" value="RECOMBINASES_1"/>
    <property type="match status" value="1"/>
</dbReference>
<feature type="active site" description="O-(5'-phospho-DNA)-serine intermediate" evidence="6 7">
    <location>
        <position position="10"/>
    </location>
</feature>
<evidence type="ECO:0000313" key="9">
    <source>
        <dbReference type="EMBL" id="RVT93420.1"/>
    </source>
</evidence>
<dbReference type="Proteomes" id="UP000282971">
    <property type="component" value="Unassembled WGS sequence"/>
</dbReference>
<name>A0A437M6T1_9SPHN</name>
<dbReference type="PANTHER" id="PTHR30461">
    <property type="entry name" value="DNA-INVERTASE FROM LAMBDOID PROPHAGE"/>
    <property type="match status" value="1"/>
</dbReference>
<dbReference type="GO" id="GO:0003677">
    <property type="term" value="F:DNA binding"/>
    <property type="evidence" value="ECO:0007669"/>
    <property type="project" value="UniProtKB-KW"/>
</dbReference>
<keyword evidence="2" id="KW-0229">DNA integration</keyword>
<dbReference type="InterPro" id="IPR006120">
    <property type="entry name" value="Resolvase_HTH_dom"/>
</dbReference>
<gene>
    <name evidence="9" type="ORF">EOD43_05965</name>
</gene>
<dbReference type="CDD" id="cd03768">
    <property type="entry name" value="SR_ResInv"/>
    <property type="match status" value="1"/>
</dbReference>
<dbReference type="Pfam" id="PF02796">
    <property type="entry name" value="HTH_7"/>
    <property type="match status" value="1"/>
</dbReference>
<dbReference type="FunFam" id="3.40.50.1390:FF:000001">
    <property type="entry name" value="DNA recombinase"/>
    <property type="match status" value="1"/>
</dbReference>
<dbReference type="InterPro" id="IPR006119">
    <property type="entry name" value="Resolv_N"/>
</dbReference>
<dbReference type="EMBL" id="SACN01000001">
    <property type="protein sequence ID" value="RVT93420.1"/>
    <property type="molecule type" value="Genomic_DNA"/>
</dbReference>
<sequence length="188" mass="20903">MTLVGYARVSSTGQSLEVQQEQLRAAGCEKIFAEKRSGKSTDDRSALKHALEWVREGDTLVVTKLDRLARSGRDLYLIVDQLSSKNVGFRCLSQGAVDTTTPMGKLVLGILGAVAEFELDIRQERQRDGIERAKRERPEVYRGRRPTVDQEAIRKLRAEGVGPSAIAKKLGYGRMTVYRALKGEPEPT</sequence>
<evidence type="ECO:0000256" key="6">
    <source>
        <dbReference type="PIRSR" id="PIRSR606118-50"/>
    </source>
</evidence>
<reference evidence="9 10" key="1">
    <citation type="submission" date="2019-01" db="EMBL/GenBank/DDBJ databases">
        <authorList>
            <person name="Chen W.-M."/>
        </authorList>
    </citation>
    <scope>NUCLEOTIDE SEQUENCE [LARGE SCALE GENOMIC DNA]</scope>
    <source>
        <strain evidence="9 10">CCP-7</strain>
    </source>
</reference>
<keyword evidence="4" id="KW-0238">DNA-binding</keyword>
<dbReference type="PROSITE" id="PS00398">
    <property type="entry name" value="RECOMBINASES_2"/>
    <property type="match status" value="1"/>
</dbReference>
<dbReference type="InterPro" id="IPR036162">
    <property type="entry name" value="Resolvase-like_N_sf"/>
</dbReference>
<evidence type="ECO:0000256" key="3">
    <source>
        <dbReference type="ARBA" id="ARBA00023100"/>
    </source>
</evidence>
<evidence type="ECO:0000256" key="7">
    <source>
        <dbReference type="PROSITE-ProRule" id="PRU10137"/>
    </source>
</evidence>
<dbReference type="InterPro" id="IPR006118">
    <property type="entry name" value="Recombinase_CS"/>
</dbReference>
<dbReference type="SMART" id="SM00857">
    <property type="entry name" value="Resolvase"/>
    <property type="match status" value="1"/>
</dbReference>
<dbReference type="InterPro" id="IPR050639">
    <property type="entry name" value="SSR_resolvase"/>
</dbReference>
<evidence type="ECO:0000256" key="2">
    <source>
        <dbReference type="ARBA" id="ARBA00022908"/>
    </source>
</evidence>
<dbReference type="GO" id="GO:0015074">
    <property type="term" value="P:DNA integration"/>
    <property type="evidence" value="ECO:0007669"/>
    <property type="project" value="UniProtKB-KW"/>
</dbReference>
<evidence type="ECO:0000256" key="4">
    <source>
        <dbReference type="ARBA" id="ARBA00023125"/>
    </source>
</evidence>
<dbReference type="PROSITE" id="PS51736">
    <property type="entry name" value="RECOMBINASES_3"/>
    <property type="match status" value="1"/>
</dbReference>
<organism evidence="9 10">
    <name type="scientific">Sphingomonas crocodyli</name>
    <dbReference type="NCBI Taxonomy" id="1979270"/>
    <lineage>
        <taxon>Bacteria</taxon>
        <taxon>Pseudomonadati</taxon>
        <taxon>Pseudomonadota</taxon>
        <taxon>Alphaproteobacteria</taxon>
        <taxon>Sphingomonadales</taxon>
        <taxon>Sphingomonadaceae</taxon>
        <taxon>Sphingomonas</taxon>
    </lineage>
</organism>
<dbReference type="SUPFAM" id="SSF53041">
    <property type="entry name" value="Resolvase-like"/>
    <property type="match status" value="1"/>
</dbReference>
<keyword evidence="10" id="KW-1185">Reference proteome</keyword>
<evidence type="ECO:0000259" key="8">
    <source>
        <dbReference type="PROSITE" id="PS51736"/>
    </source>
</evidence>
<dbReference type="PANTHER" id="PTHR30461:SF26">
    <property type="entry name" value="RESOLVASE HOMOLOG YNEB"/>
    <property type="match status" value="1"/>
</dbReference>
<dbReference type="RefSeq" id="WP_127742008.1">
    <property type="nucleotide sequence ID" value="NZ_SACN01000001.1"/>
</dbReference>
<protein>
    <submittedName>
        <fullName evidence="9">Recombinase family protein</fullName>
    </submittedName>
</protein>
<comment type="caution">
    <text evidence="9">The sequence shown here is derived from an EMBL/GenBank/DDBJ whole genome shotgun (WGS) entry which is preliminary data.</text>
</comment>
<comment type="similarity">
    <text evidence="1">Belongs to the site-specific recombinase resolvase family.</text>
</comment>
<accession>A0A437M6T1</accession>
<dbReference type="Gene3D" id="3.40.50.1390">
    <property type="entry name" value="Resolvase, N-terminal catalytic domain"/>
    <property type="match status" value="1"/>
</dbReference>
<dbReference type="Pfam" id="PF00239">
    <property type="entry name" value="Resolvase"/>
    <property type="match status" value="1"/>
</dbReference>
<feature type="domain" description="Resolvase/invertase-type recombinase catalytic" evidence="8">
    <location>
        <begin position="2"/>
        <end position="137"/>
    </location>
</feature>
<evidence type="ECO:0000256" key="5">
    <source>
        <dbReference type="ARBA" id="ARBA00023172"/>
    </source>
</evidence>
<dbReference type="GO" id="GO:0000150">
    <property type="term" value="F:DNA strand exchange activity"/>
    <property type="evidence" value="ECO:0007669"/>
    <property type="project" value="UniProtKB-KW"/>
</dbReference>
<evidence type="ECO:0000313" key="10">
    <source>
        <dbReference type="Proteomes" id="UP000282971"/>
    </source>
</evidence>
<dbReference type="OrthoDB" id="114045at2"/>
<dbReference type="SUPFAM" id="SSF46689">
    <property type="entry name" value="Homeodomain-like"/>
    <property type="match status" value="1"/>
</dbReference>
<dbReference type="AlphaFoldDB" id="A0A437M6T1"/>
<evidence type="ECO:0000256" key="1">
    <source>
        <dbReference type="ARBA" id="ARBA00009913"/>
    </source>
</evidence>
<proteinExistence type="inferred from homology"/>